<organism evidence="1">
    <name type="scientific">marine sediment metagenome</name>
    <dbReference type="NCBI Taxonomy" id="412755"/>
    <lineage>
        <taxon>unclassified sequences</taxon>
        <taxon>metagenomes</taxon>
        <taxon>ecological metagenomes</taxon>
    </lineage>
</organism>
<evidence type="ECO:0000313" key="1">
    <source>
        <dbReference type="EMBL" id="GAG80647.1"/>
    </source>
</evidence>
<proteinExistence type="predicted"/>
<accession>X1BHG2</accession>
<dbReference type="SUPFAM" id="SSF53850">
    <property type="entry name" value="Periplasmic binding protein-like II"/>
    <property type="match status" value="1"/>
</dbReference>
<dbReference type="PANTHER" id="PTHR30570">
    <property type="entry name" value="PERIPLASMIC PHOSPHATE BINDING COMPONENT OF PHOSPHATE ABC TRANSPORTER"/>
    <property type="match status" value="1"/>
</dbReference>
<dbReference type="AlphaFoldDB" id="X1BHG2"/>
<sequence>MKVVAVADTGGEISAYVFPSAETVNDGSYPIARDLYMYTAGEPQGFVQRYLEWIFTPQAQSIVTQLGFVPIPVQ</sequence>
<protein>
    <recommendedName>
        <fullName evidence="2">PBP domain-containing protein</fullName>
    </recommendedName>
</protein>
<dbReference type="EMBL" id="BART01012411">
    <property type="protein sequence ID" value="GAG80647.1"/>
    <property type="molecule type" value="Genomic_DNA"/>
</dbReference>
<reference evidence="1" key="1">
    <citation type="journal article" date="2014" name="Front. Microbiol.">
        <title>High frequency of phylogenetically diverse reductive dehalogenase-homologous genes in deep subseafloor sedimentary metagenomes.</title>
        <authorList>
            <person name="Kawai M."/>
            <person name="Futagami T."/>
            <person name="Toyoda A."/>
            <person name="Takaki Y."/>
            <person name="Nishi S."/>
            <person name="Hori S."/>
            <person name="Arai W."/>
            <person name="Tsubouchi T."/>
            <person name="Morono Y."/>
            <person name="Uchiyama I."/>
            <person name="Ito T."/>
            <person name="Fujiyama A."/>
            <person name="Inagaki F."/>
            <person name="Takami H."/>
        </authorList>
    </citation>
    <scope>NUCLEOTIDE SEQUENCE</scope>
    <source>
        <strain evidence="1">Expedition CK06-06</strain>
    </source>
</reference>
<comment type="caution">
    <text evidence="1">The sequence shown here is derived from an EMBL/GenBank/DDBJ whole genome shotgun (WGS) entry which is preliminary data.</text>
</comment>
<name>X1BHG2_9ZZZZ</name>
<dbReference type="PANTHER" id="PTHR30570:SF1">
    <property type="entry name" value="PHOSPHATE-BINDING PROTEIN PSTS"/>
    <property type="match status" value="1"/>
</dbReference>
<dbReference type="InterPro" id="IPR050811">
    <property type="entry name" value="Phosphate_ABC_transporter"/>
</dbReference>
<gene>
    <name evidence="1" type="ORF">S01H4_25924</name>
</gene>
<evidence type="ECO:0008006" key="2">
    <source>
        <dbReference type="Google" id="ProtNLM"/>
    </source>
</evidence>
<dbReference type="Gene3D" id="3.40.190.10">
    <property type="entry name" value="Periplasmic binding protein-like II"/>
    <property type="match status" value="1"/>
</dbReference>